<comment type="caution">
    <text evidence="2">The sequence shown here is derived from an EMBL/GenBank/DDBJ whole genome shotgun (WGS) entry which is preliminary data.</text>
</comment>
<reference evidence="3" key="1">
    <citation type="submission" date="2016-04" db="EMBL/GenBank/DDBJ databases">
        <authorList>
            <person name="Chen L."/>
            <person name="Zhuang W."/>
            <person name="Wang G."/>
        </authorList>
    </citation>
    <scope>NUCLEOTIDE SEQUENCE [LARGE SCALE GENOMIC DNA]</scope>
    <source>
        <strain evidence="3">17621</strain>
    </source>
</reference>
<keyword evidence="3" id="KW-1185">Reference proteome</keyword>
<dbReference type="AlphaFoldDB" id="A0A1V9F7Z3"/>
<evidence type="ECO:0000313" key="3">
    <source>
        <dbReference type="Proteomes" id="UP000192610"/>
    </source>
</evidence>
<dbReference type="EMBL" id="LVXG01000003">
    <property type="protein sequence ID" value="OQP54533.1"/>
    <property type="molecule type" value="Genomic_DNA"/>
</dbReference>
<name>A0A1V9F7Z3_9BACT</name>
<feature type="signal peptide" evidence="1">
    <location>
        <begin position="1"/>
        <end position="16"/>
    </location>
</feature>
<keyword evidence="1" id="KW-0732">Signal</keyword>
<organism evidence="2 3">
    <name type="scientific">Niastella yeongjuensis</name>
    <dbReference type="NCBI Taxonomy" id="354355"/>
    <lineage>
        <taxon>Bacteria</taxon>
        <taxon>Pseudomonadati</taxon>
        <taxon>Bacteroidota</taxon>
        <taxon>Chitinophagia</taxon>
        <taxon>Chitinophagales</taxon>
        <taxon>Chitinophagaceae</taxon>
        <taxon>Niastella</taxon>
    </lineage>
</organism>
<evidence type="ECO:0000256" key="1">
    <source>
        <dbReference type="SAM" id="SignalP"/>
    </source>
</evidence>
<sequence length="253" mass="28359">MIRLSVTLLACSILFACNSTNINPKPNAPVASNAINVKTPDTVVPFAGFWLNETYLKKIEHTRSPRESQGASNNCCLFIPASTLQPASMATDVHEGGPEMDIVKKDNSYQFYYKADDTASRQAYNIQFIAANKLKFGQYTFIKTDEHFMADILFSGKYRDTLGNIVQFSKDGHIKGLGTYTVYDPLYDYVGSGVDADQVYMGQSDNDMEQFGFTFRQDTLFIHNVNCLVRDSSDNTCLEGTLGDIKYKLIRIH</sequence>
<evidence type="ECO:0008006" key="4">
    <source>
        <dbReference type="Google" id="ProtNLM"/>
    </source>
</evidence>
<accession>A0A1V9F7Z3</accession>
<protein>
    <recommendedName>
        <fullName evidence="4">Lipoprotein</fullName>
    </recommendedName>
</protein>
<feature type="chain" id="PRO_5012122082" description="Lipoprotein" evidence="1">
    <location>
        <begin position="17"/>
        <end position="253"/>
    </location>
</feature>
<gene>
    <name evidence="2" type="ORF">A4H97_21410</name>
</gene>
<dbReference type="PROSITE" id="PS51257">
    <property type="entry name" value="PROKAR_LIPOPROTEIN"/>
    <property type="match status" value="1"/>
</dbReference>
<dbReference type="STRING" id="354355.SAMN05660816_01794"/>
<proteinExistence type="predicted"/>
<evidence type="ECO:0000313" key="2">
    <source>
        <dbReference type="EMBL" id="OQP54533.1"/>
    </source>
</evidence>
<dbReference type="Proteomes" id="UP000192610">
    <property type="component" value="Unassembled WGS sequence"/>
</dbReference>